<dbReference type="Proteomes" id="UP000199202">
    <property type="component" value="Unassembled WGS sequence"/>
</dbReference>
<keyword evidence="2" id="KW-0963">Cytoplasm</keyword>
<dbReference type="PANTHER" id="PTHR42749">
    <property type="entry name" value="CELL SHAPE-DETERMINING PROTEIN MREB"/>
    <property type="match status" value="1"/>
</dbReference>
<name>A0A1G9A6E8_9ACTN</name>
<dbReference type="PANTHER" id="PTHR42749:SF1">
    <property type="entry name" value="CELL SHAPE-DETERMINING PROTEIN MREB"/>
    <property type="match status" value="1"/>
</dbReference>
<evidence type="ECO:0000256" key="5">
    <source>
        <dbReference type="ARBA" id="ARBA00022960"/>
    </source>
</evidence>
<keyword evidence="3" id="KW-0547">Nucleotide-binding</keyword>
<organism evidence="7 8">
    <name type="scientific">Nonomuraea jiangxiensis</name>
    <dbReference type="NCBI Taxonomy" id="633440"/>
    <lineage>
        <taxon>Bacteria</taxon>
        <taxon>Bacillati</taxon>
        <taxon>Actinomycetota</taxon>
        <taxon>Actinomycetes</taxon>
        <taxon>Streptosporangiales</taxon>
        <taxon>Streptosporangiaceae</taxon>
        <taxon>Nonomuraea</taxon>
    </lineage>
</organism>
<dbReference type="GO" id="GO:0005524">
    <property type="term" value="F:ATP binding"/>
    <property type="evidence" value="ECO:0007669"/>
    <property type="project" value="UniProtKB-KW"/>
</dbReference>
<evidence type="ECO:0000256" key="2">
    <source>
        <dbReference type="ARBA" id="ARBA00022490"/>
    </source>
</evidence>
<evidence type="ECO:0000256" key="3">
    <source>
        <dbReference type="ARBA" id="ARBA00022741"/>
    </source>
</evidence>
<dbReference type="InterPro" id="IPR043129">
    <property type="entry name" value="ATPase_NBD"/>
</dbReference>
<dbReference type="RefSeq" id="WP_176993444.1">
    <property type="nucleotide sequence ID" value="NZ_FNDJ01000014.1"/>
</dbReference>
<dbReference type="InterPro" id="IPR004753">
    <property type="entry name" value="MreB"/>
</dbReference>
<evidence type="ECO:0000313" key="8">
    <source>
        <dbReference type="Proteomes" id="UP000199202"/>
    </source>
</evidence>
<keyword evidence="8" id="KW-1185">Reference proteome</keyword>
<evidence type="ECO:0000256" key="4">
    <source>
        <dbReference type="ARBA" id="ARBA00022840"/>
    </source>
</evidence>
<sequence length="328" mass="34793">MSLLGRDLAMDLGTASTRIYVKRKGIVLDEPSAVRRDSNTGKVIGFGTEAADGADDTEAETCWPVNGGLPADNEMARRMIRHFLRKVHRHPFSRPRIVMALPEDATPIAQMALRDMAFEADARGILLFPHALAAALGAGLPVRDCVGSMVIDIGYDSTRIAVVSRGAVVAAGTVLGGGRGVNRAIARWVENEYGLVLDDGEAEAAKRGAGQPPYEEVVVKGHDPDTGERRWVALPAQGIREAGGQQVESIARAAVETVESCPAELAADLSGQGAVLIGGGSLLRGLGRRLRAALSMPVRRAERPTEAVALGLGRCAEELGLISKLRRR</sequence>
<evidence type="ECO:0000256" key="6">
    <source>
        <dbReference type="ARBA" id="ARBA00023458"/>
    </source>
</evidence>
<dbReference type="InterPro" id="IPR056546">
    <property type="entry name" value="MreB_MamK-like"/>
</dbReference>
<dbReference type="GO" id="GO:0005737">
    <property type="term" value="C:cytoplasm"/>
    <property type="evidence" value="ECO:0007669"/>
    <property type="project" value="UniProtKB-SubCell"/>
</dbReference>
<dbReference type="Gene3D" id="3.30.420.40">
    <property type="match status" value="2"/>
</dbReference>
<dbReference type="GO" id="GO:0008360">
    <property type="term" value="P:regulation of cell shape"/>
    <property type="evidence" value="ECO:0007669"/>
    <property type="project" value="UniProtKB-KW"/>
</dbReference>
<dbReference type="EMBL" id="FNDJ01000014">
    <property type="protein sequence ID" value="SDK22165.1"/>
    <property type="molecule type" value="Genomic_DNA"/>
</dbReference>
<gene>
    <name evidence="7" type="ORF">SAMN05421869_114271</name>
</gene>
<protein>
    <submittedName>
        <fullName evidence="7">Rod shape-determining protein MreB</fullName>
    </submittedName>
</protein>
<comment type="similarity">
    <text evidence="6">Belongs to the FtsA/MreB family.</text>
</comment>
<dbReference type="PRINTS" id="PR01652">
    <property type="entry name" value="SHAPEPROTEIN"/>
</dbReference>
<accession>A0A1G9A6E8</accession>
<evidence type="ECO:0000256" key="1">
    <source>
        <dbReference type="ARBA" id="ARBA00004496"/>
    </source>
</evidence>
<keyword evidence="4" id="KW-0067">ATP-binding</keyword>
<evidence type="ECO:0000313" key="7">
    <source>
        <dbReference type="EMBL" id="SDK22165.1"/>
    </source>
</evidence>
<dbReference type="STRING" id="633440.SAMN05421869_114271"/>
<dbReference type="GO" id="GO:0000902">
    <property type="term" value="P:cell morphogenesis"/>
    <property type="evidence" value="ECO:0007669"/>
    <property type="project" value="InterPro"/>
</dbReference>
<dbReference type="SUPFAM" id="SSF53067">
    <property type="entry name" value="Actin-like ATPase domain"/>
    <property type="match status" value="2"/>
</dbReference>
<dbReference type="Pfam" id="PF06723">
    <property type="entry name" value="MreB_Mbl"/>
    <property type="match status" value="1"/>
</dbReference>
<dbReference type="AlphaFoldDB" id="A0A1G9A6E8"/>
<comment type="subcellular location">
    <subcellularLocation>
        <location evidence="1">Cytoplasm</location>
    </subcellularLocation>
</comment>
<reference evidence="7 8" key="1">
    <citation type="submission" date="2016-10" db="EMBL/GenBank/DDBJ databases">
        <authorList>
            <person name="de Groot N.N."/>
        </authorList>
    </citation>
    <scope>NUCLEOTIDE SEQUENCE [LARGE SCALE GENOMIC DNA]</scope>
    <source>
        <strain evidence="7 8">CGMCC 4.6533</strain>
    </source>
</reference>
<keyword evidence="5" id="KW-0133">Cell shape</keyword>
<proteinExistence type="inferred from homology"/>